<dbReference type="EMBL" id="AVFE01000002">
    <property type="protein sequence ID" value="ETD05694.1"/>
    <property type="molecule type" value="Genomic_DNA"/>
</dbReference>
<evidence type="ECO:0000256" key="1">
    <source>
        <dbReference type="SAM" id="MobiDB-lite"/>
    </source>
</evidence>
<evidence type="ECO:0000313" key="3">
    <source>
        <dbReference type="Proteomes" id="UP000018692"/>
    </source>
</evidence>
<evidence type="ECO:0000313" key="2">
    <source>
        <dbReference type="EMBL" id="ETD05694.1"/>
    </source>
</evidence>
<dbReference type="Proteomes" id="UP000018692">
    <property type="component" value="Unassembled WGS sequence"/>
</dbReference>
<protein>
    <submittedName>
        <fullName evidence="2">Uncharacterized protein</fullName>
    </submittedName>
</protein>
<name>V8ARW2_9LACT</name>
<gene>
    <name evidence="2" type="ORF">N568_0101075</name>
</gene>
<reference evidence="2 3" key="1">
    <citation type="submission" date="2013-07" db="EMBL/GenBank/DDBJ databases">
        <title>Isolation of Lactococcus garvieae strain TRF1 from the fecal material of a timber rattlesnake.</title>
        <authorList>
            <person name="McLaughlin R.W."/>
            <person name="Cochran P.A."/>
            <person name="Dowd S.E."/>
        </authorList>
    </citation>
    <scope>NUCLEOTIDE SEQUENCE [LARGE SCALE GENOMIC DNA]</scope>
    <source>
        <strain evidence="2 3">TRF1</strain>
    </source>
</reference>
<proteinExistence type="predicted"/>
<dbReference type="AlphaFoldDB" id="V8ARW2"/>
<comment type="caution">
    <text evidence="2">The sequence shown here is derived from an EMBL/GenBank/DDBJ whole genome shotgun (WGS) entry which is preliminary data.</text>
</comment>
<feature type="compositionally biased region" description="Basic and acidic residues" evidence="1">
    <location>
        <begin position="54"/>
        <end position="64"/>
    </location>
</feature>
<sequence>MLTIASIMSLSLVLGGCERKDKEDDQQYNGGSGTHIYRGSKNNHNGDSTGIGHADGHHSDSIGG</sequence>
<dbReference type="PATRIC" id="fig|1380772.3.peg.230"/>
<accession>V8ARW2</accession>
<feature type="region of interest" description="Disordered" evidence="1">
    <location>
        <begin position="20"/>
        <end position="64"/>
    </location>
</feature>
<organism evidence="2 3">
    <name type="scientific">Lactococcus garvieae TRF1</name>
    <dbReference type="NCBI Taxonomy" id="1380772"/>
    <lineage>
        <taxon>Bacteria</taxon>
        <taxon>Bacillati</taxon>
        <taxon>Bacillota</taxon>
        <taxon>Bacilli</taxon>
        <taxon>Lactobacillales</taxon>
        <taxon>Streptococcaceae</taxon>
        <taxon>Lactococcus</taxon>
    </lineage>
</organism>